<reference evidence="1" key="1">
    <citation type="journal article" date="2022" name="bioRxiv">
        <title>Population genetic analysis of Ophidiomyces ophidiicola, the causative agent of snake fungal disease, indicates recent introductions to the USA.</title>
        <authorList>
            <person name="Ladner J.T."/>
            <person name="Palmer J.M."/>
            <person name="Ettinger C.L."/>
            <person name="Stajich J.E."/>
            <person name="Farrell T.M."/>
            <person name="Glorioso B.M."/>
            <person name="Lawson B."/>
            <person name="Price S.J."/>
            <person name="Stengle A.G."/>
            <person name="Grear D.A."/>
            <person name="Lorch J.M."/>
        </authorList>
    </citation>
    <scope>NUCLEOTIDE SEQUENCE</scope>
    <source>
        <strain evidence="1">NWHC 24266-5</strain>
    </source>
</reference>
<accession>A0ACB8V4M8</accession>
<protein>
    <submittedName>
        <fullName evidence="1">Uncharacterized protein</fullName>
    </submittedName>
</protein>
<gene>
    <name evidence="1" type="ORF">LOY88_000814</name>
</gene>
<dbReference type="EMBL" id="JALBCA010000008">
    <property type="protein sequence ID" value="KAI2392158.1"/>
    <property type="molecule type" value="Genomic_DNA"/>
</dbReference>
<evidence type="ECO:0000313" key="1">
    <source>
        <dbReference type="EMBL" id="KAI2392158.1"/>
    </source>
</evidence>
<organism evidence="1">
    <name type="scientific">Ophidiomyces ophidiicola</name>
    <dbReference type="NCBI Taxonomy" id="1387563"/>
    <lineage>
        <taxon>Eukaryota</taxon>
        <taxon>Fungi</taxon>
        <taxon>Dikarya</taxon>
        <taxon>Ascomycota</taxon>
        <taxon>Pezizomycotina</taxon>
        <taxon>Eurotiomycetes</taxon>
        <taxon>Eurotiomycetidae</taxon>
        <taxon>Onygenales</taxon>
        <taxon>Onygenaceae</taxon>
        <taxon>Ophidiomyces</taxon>
    </lineage>
</organism>
<name>A0ACB8V4M8_9EURO</name>
<comment type="caution">
    <text evidence="1">The sequence shown here is derived from an EMBL/GenBank/DDBJ whole genome shotgun (WGS) entry which is preliminary data.</text>
</comment>
<proteinExistence type="predicted"/>
<sequence length="621" mass="69560">MRICLLHSSYKGSDHKLQEVDTHYPDPAVFTKQHTFEHRFITKNNANAEIDAVIAENFDFYFNFMWGTHEDNVAGIDASRYFESLNLPSVGIRSYERERSKNDFFAEARRLGYPRVPGTERFPMFVKPAFGCSSQFIGAHSVCHNAEELERTVDLMNNKMRDVRLRRAVGLGQDPELYADTLEKAGRYADDIVVQEYIEGHDYTVTVVAFGETPVPLIPARISHIQIPGDKQYLTFEAKFDPGTHYKPLEQKENTVLFQHLQQVAVEAFKANQMHTNLMGCDVDIRVRPDGQAFVIEVNPMPIAFTPPGAPFEDVDIDDEIPGGCAAAVNIFVANYFLKNPDRRAQVSKVAGSYDAMSPVYDEDHGRSDLYPIIKQIVQLLKLEGTVLDLGCGTGAFGRLLSEKWTSQGSDQFNRLYGVDISAGMLEKCHKGGWYRALYLEPIQSAITKIVGGVDHIVAMSMLHHLTPEDVTFVLVRCFQLAKKTITFTIDEIPDEYNEALLKRGLPHMHSNDHIKNVKSLGEPMGWRLSYLRRQLGWKSPATGVRVFITIFHFERFEMDEPLVTVGELVRYGDIGTVANGHLKGTEENGVRVNGAGPVEAGKVVSVQLNGNGIGLENGDA</sequence>